<dbReference type="Proteomes" id="UP000031036">
    <property type="component" value="Unassembled WGS sequence"/>
</dbReference>
<comment type="caution">
    <text evidence="2">The sequence shown here is derived from an EMBL/GenBank/DDBJ whole genome shotgun (WGS) entry which is preliminary data.</text>
</comment>
<feature type="compositionally biased region" description="Polar residues" evidence="1">
    <location>
        <begin position="43"/>
        <end position="53"/>
    </location>
</feature>
<feature type="compositionally biased region" description="Acidic residues" evidence="1">
    <location>
        <begin position="65"/>
        <end position="79"/>
    </location>
</feature>
<accession>A0A0B2W3N4</accession>
<protein>
    <submittedName>
        <fullName evidence="2">Uncharacterized protein</fullName>
    </submittedName>
</protein>
<dbReference type="AlphaFoldDB" id="A0A0B2W3N4"/>
<proteinExistence type="predicted"/>
<keyword evidence="3" id="KW-1185">Reference proteome</keyword>
<evidence type="ECO:0000313" key="2">
    <source>
        <dbReference type="EMBL" id="KHN87785.1"/>
    </source>
</evidence>
<feature type="region of interest" description="Disordered" evidence="1">
    <location>
        <begin position="43"/>
        <end position="101"/>
    </location>
</feature>
<dbReference type="OrthoDB" id="5833599at2759"/>
<gene>
    <name evidence="2" type="ORF">Tcan_10000</name>
</gene>
<dbReference type="EMBL" id="JPKZ01000334">
    <property type="protein sequence ID" value="KHN87785.1"/>
    <property type="molecule type" value="Genomic_DNA"/>
</dbReference>
<evidence type="ECO:0000256" key="1">
    <source>
        <dbReference type="SAM" id="MobiDB-lite"/>
    </source>
</evidence>
<sequence>MQCEDTVRRERDNIEIMWRMISHGIIKQKTITHLQRTLGTRSDFSISLPTGESETNESELSIADSNEEIDELNTSDEDDQRSMTTTASSESVHSSDTSVDFSSFKPLSEISEHSIVPLRNEDIQWACAVRRYHSNEPVFRKRVIKPALKIRPHRVKPKLSWYRCYHQWAVRQRPEPYKVFREGRVESVCSDA</sequence>
<name>A0A0B2W3N4_TOXCA</name>
<feature type="compositionally biased region" description="Low complexity" evidence="1">
    <location>
        <begin position="84"/>
        <end position="98"/>
    </location>
</feature>
<reference evidence="2 3" key="1">
    <citation type="submission" date="2014-11" db="EMBL/GenBank/DDBJ databases">
        <title>Genetic blueprint of the zoonotic pathogen Toxocara canis.</title>
        <authorList>
            <person name="Zhu X.-Q."/>
            <person name="Korhonen P.K."/>
            <person name="Cai H."/>
            <person name="Young N.D."/>
            <person name="Nejsum P."/>
            <person name="von Samson-Himmelstjerna G."/>
            <person name="Boag P.R."/>
            <person name="Tan P."/>
            <person name="Li Q."/>
            <person name="Min J."/>
            <person name="Yang Y."/>
            <person name="Wang X."/>
            <person name="Fang X."/>
            <person name="Hall R.S."/>
            <person name="Hofmann A."/>
            <person name="Sternberg P.W."/>
            <person name="Jex A.R."/>
            <person name="Gasser R.B."/>
        </authorList>
    </citation>
    <scope>NUCLEOTIDE SEQUENCE [LARGE SCALE GENOMIC DNA]</scope>
    <source>
        <strain evidence="2">PN_DK_2014</strain>
    </source>
</reference>
<organism evidence="2 3">
    <name type="scientific">Toxocara canis</name>
    <name type="common">Canine roundworm</name>
    <dbReference type="NCBI Taxonomy" id="6265"/>
    <lineage>
        <taxon>Eukaryota</taxon>
        <taxon>Metazoa</taxon>
        <taxon>Ecdysozoa</taxon>
        <taxon>Nematoda</taxon>
        <taxon>Chromadorea</taxon>
        <taxon>Rhabditida</taxon>
        <taxon>Spirurina</taxon>
        <taxon>Ascaridomorpha</taxon>
        <taxon>Ascaridoidea</taxon>
        <taxon>Toxocaridae</taxon>
        <taxon>Toxocara</taxon>
    </lineage>
</organism>
<evidence type="ECO:0000313" key="3">
    <source>
        <dbReference type="Proteomes" id="UP000031036"/>
    </source>
</evidence>